<dbReference type="Pfam" id="PF00149">
    <property type="entry name" value="Metallophos"/>
    <property type="match status" value="1"/>
</dbReference>
<evidence type="ECO:0000313" key="5">
    <source>
        <dbReference type="EMBL" id="AEU34695.1"/>
    </source>
</evidence>
<evidence type="ECO:0000256" key="3">
    <source>
        <dbReference type="SAM" id="SignalP"/>
    </source>
</evidence>
<dbReference type="KEGG" id="gma:AciX8_0340"/>
<accession>G8P1F6</accession>
<dbReference type="GO" id="GO:0016787">
    <property type="term" value="F:hydrolase activity"/>
    <property type="evidence" value="ECO:0007669"/>
    <property type="project" value="UniProtKB-KW"/>
</dbReference>
<dbReference type="OrthoDB" id="106957at2"/>
<dbReference type="RefSeq" id="WP_014263579.1">
    <property type="nucleotide sequence ID" value="NC_016631.1"/>
</dbReference>
<dbReference type="HOGENOM" id="CLU_038460_0_0_0"/>
<dbReference type="Proteomes" id="UP000007113">
    <property type="component" value="Chromosome"/>
</dbReference>
<evidence type="ECO:0000313" key="6">
    <source>
        <dbReference type="Proteomes" id="UP000007113"/>
    </source>
</evidence>
<evidence type="ECO:0000259" key="4">
    <source>
        <dbReference type="Pfam" id="PF00149"/>
    </source>
</evidence>
<keyword evidence="2" id="KW-0325">Glycoprotein</keyword>
<evidence type="ECO:0000256" key="1">
    <source>
        <dbReference type="ARBA" id="ARBA00022801"/>
    </source>
</evidence>
<dbReference type="SUPFAM" id="SSF56300">
    <property type="entry name" value="Metallo-dependent phosphatases"/>
    <property type="match status" value="1"/>
</dbReference>
<dbReference type="Gene3D" id="3.60.21.10">
    <property type="match status" value="1"/>
</dbReference>
<dbReference type="eggNOG" id="COG1409">
    <property type="taxonomic scope" value="Bacteria"/>
</dbReference>
<keyword evidence="3" id="KW-0732">Signal</keyword>
<protein>
    <submittedName>
        <fullName evidence="5">Metallophosphoesterase</fullName>
    </submittedName>
</protein>
<name>G8P1F6_GRAMM</name>
<dbReference type="STRING" id="682795.AciX8_0340"/>
<organism evidence="5 6">
    <name type="scientific">Granulicella mallensis (strain ATCC BAA-1857 / DSM 23137 / MP5ACTX8)</name>
    <dbReference type="NCBI Taxonomy" id="682795"/>
    <lineage>
        <taxon>Bacteria</taxon>
        <taxon>Pseudomonadati</taxon>
        <taxon>Acidobacteriota</taxon>
        <taxon>Terriglobia</taxon>
        <taxon>Terriglobales</taxon>
        <taxon>Acidobacteriaceae</taxon>
        <taxon>Granulicella</taxon>
    </lineage>
</organism>
<dbReference type="PANTHER" id="PTHR10340:SF57">
    <property type="entry name" value="METALLOPHOS DOMAIN-CONTAINING PROTEIN"/>
    <property type="match status" value="1"/>
</dbReference>
<sequence precursor="true">MIRTRLAAWPLRLVIALLPLSCITASLSAQTKTPSTLPVVMLSDIHFDPFHDPAKLAELRTTPVKEWPGVLNAPDSPTLAADEAALQKTCPVRGIDTPWTLLQSSLKEAYQRQREPLFVTVSGDLISHSFDCRLHYLAPGISEKEYSEFTTKTVAFVALELRWAFPGTPVYIALGNNDSGCTDYHETQDSAFLKSTAQSFATDVIDPANGKKLLSEFSSEGDYSVTLPKPMQHTRLIVLQDIFESKKYETCGDKPDEAASDTQTKWLHTQLAAARAAHENVWVMAHIPPGIDPYATFSKARDVCAGQKPETFLSSGKLAETLTEFPDTVKLAIFAHTHMDEMRLLRSSTEGSVGAIPAKLVPSISPVNGNNPAFTVAQVEPRTAILKDYAVYAADNQTGIATNWNEEYRYSSTYGLPDFSAKSAETLTSEFLADKQGSTAHSSAYQNFFFVGLSSSGVSASLKAAALHHLWPAYACSMTQDSEAGFRACLCPAKP</sequence>
<proteinExistence type="predicted"/>
<evidence type="ECO:0000256" key="2">
    <source>
        <dbReference type="ARBA" id="ARBA00023180"/>
    </source>
</evidence>
<dbReference type="AlphaFoldDB" id="G8P1F6"/>
<feature type="signal peptide" evidence="3">
    <location>
        <begin position="1"/>
        <end position="31"/>
    </location>
</feature>
<feature type="chain" id="PRO_5003512559" evidence="3">
    <location>
        <begin position="32"/>
        <end position="495"/>
    </location>
</feature>
<dbReference type="InterPro" id="IPR029052">
    <property type="entry name" value="Metallo-depent_PP-like"/>
</dbReference>
<dbReference type="PANTHER" id="PTHR10340">
    <property type="entry name" value="SPHINGOMYELIN PHOSPHODIESTERASE"/>
    <property type="match status" value="1"/>
</dbReference>
<dbReference type="EMBL" id="CP003130">
    <property type="protein sequence ID" value="AEU34695.1"/>
    <property type="molecule type" value="Genomic_DNA"/>
</dbReference>
<reference evidence="5 6" key="1">
    <citation type="submission" date="2011-11" db="EMBL/GenBank/DDBJ databases">
        <title>Complete sequence of Granulicella mallensis MP5ACTX8.</title>
        <authorList>
            <consortium name="US DOE Joint Genome Institute"/>
            <person name="Lucas S."/>
            <person name="Copeland A."/>
            <person name="Lapidus A."/>
            <person name="Cheng J.-F."/>
            <person name="Goodwin L."/>
            <person name="Pitluck S."/>
            <person name="Peters L."/>
            <person name="Lu M."/>
            <person name="Detter J.C."/>
            <person name="Han C."/>
            <person name="Tapia R."/>
            <person name="Land M."/>
            <person name="Hauser L."/>
            <person name="Kyrpides N."/>
            <person name="Ivanova N."/>
            <person name="Mikhailova N."/>
            <person name="Pagani I."/>
            <person name="Rawat S."/>
            <person name="Mannisto M."/>
            <person name="Haggblom M."/>
            <person name="Woyke T."/>
        </authorList>
    </citation>
    <scope>NUCLEOTIDE SEQUENCE [LARGE SCALE GENOMIC DNA]</scope>
    <source>
        <strain evidence="6">ATCC BAA-1857 / DSM 23137 / MP5ACTX8</strain>
    </source>
</reference>
<dbReference type="InterPro" id="IPR004843">
    <property type="entry name" value="Calcineurin-like_PHP"/>
</dbReference>
<gene>
    <name evidence="5" type="ordered locus">AciX8_0340</name>
</gene>
<keyword evidence="6" id="KW-1185">Reference proteome</keyword>
<feature type="domain" description="Calcineurin-like phosphoesterase" evidence="4">
    <location>
        <begin position="38"/>
        <end position="339"/>
    </location>
</feature>
<keyword evidence="1" id="KW-0378">Hydrolase</keyword>